<evidence type="ECO:0000256" key="1">
    <source>
        <dbReference type="SAM" id="SignalP"/>
    </source>
</evidence>
<dbReference type="EMBL" id="BAABLD010000008">
    <property type="protein sequence ID" value="GAA5167201.1"/>
    <property type="molecule type" value="Genomic_DNA"/>
</dbReference>
<organism evidence="2 3">
    <name type="scientific">Viridibacterium curvum</name>
    <dbReference type="NCBI Taxonomy" id="1101404"/>
    <lineage>
        <taxon>Bacteria</taxon>
        <taxon>Pseudomonadati</taxon>
        <taxon>Pseudomonadota</taxon>
        <taxon>Betaproteobacteria</taxon>
        <taxon>Rhodocyclales</taxon>
        <taxon>Rhodocyclaceae</taxon>
        <taxon>Viridibacterium</taxon>
    </lineage>
</organism>
<name>A0ABP9QTQ4_9RHOO</name>
<feature type="chain" id="PRO_5045982627" evidence="1">
    <location>
        <begin position="21"/>
        <end position="311"/>
    </location>
</feature>
<comment type="caution">
    <text evidence="2">The sequence shown here is derived from an EMBL/GenBank/DDBJ whole genome shotgun (WGS) entry which is preliminary data.</text>
</comment>
<reference evidence="3" key="1">
    <citation type="journal article" date="2019" name="Int. J. Syst. Evol. Microbiol.">
        <title>The Global Catalogue of Microorganisms (GCM) 10K type strain sequencing project: providing services to taxonomists for standard genome sequencing and annotation.</title>
        <authorList>
            <consortium name="The Broad Institute Genomics Platform"/>
            <consortium name="The Broad Institute Genome Sequencing Center for Infectious Disease"/>
            <person name="Wu L."/>
            <person name="Ma J."/>
        </authorList>
    </citation>
    <scope>NUCLEOTIDE SEQUENCE [LARGE SCALE GENOMIC DNA]</scope>
    <source>
        <strain evidence="3">JCM 18715</strain>
    </source>
</reference>
<evidence type="ECO:0000313" key="2">
    <source>
        <dbReference type="EMBL" id="GAA5167201.1"/>
    </source>
</evidence>
<evidence type="ECO:0000313" key="3">
    <source>
        <dbReference type="Proteomes" id="UP001500547"/>
    </source>
</evidence>
<feature type="signal peptide" evidence="1">
    <location>
        <begin position="1"/>
        <end position="20"/>
    </location>
</feature>
<protein>
    <submittedName>
        <fullName evidence="2">Transporter substrate-binding domain-containing protein</fullName>
    </submittedName>
</protein>
<dbReference type="Proteomes" id="UP001500547">
    <property type="component" value="Unassembled WGS sequence"/>
</dbReference>
<keyword evidence="1" id="KW-0732">Signal</keyword>
<dbReference type="SUPFAM" id="SSF53850">
    <property type="entry name" value="Periplasmic binding protein-like II"/>
    <property type="match status" value="1"/>
</dbReference>
<keyword evidence="3" id="KW-1185">Reference proteome</keyword>
<proteinExistence type="predicted"/>
<gene>
    <name evidence="2" type="ORF">GCM10025770_25450</name>
</gene>
<sequence>MGKWYRLAVFLLCLPATVVAQSGSGMRFVYPPPESATDQRHTYYWELLEAALKSNRDKYGDFQLAAYPVAMTFPRAVSEVESGAGRVNIVARATNLDLESRMLPVPLPLDKGLLGYRLFLIMPPTQAQLDKVRTLDDLRQFSIGQASTWTDVKILGGNDFKVVIGENYEGLFQMLGARRFDLFSRGVNEIASEWQTHRDLVPGISIEKNFVVQYPLPRYFFVPRTPEGQAMAERITDGLKRLVASGEFERRYLAYKRLVLADVPLAGRKIFRLANSQLSSLAPPLNDKRWWDDLAPELSGSSNSAQRSGEK</sequence>
<accession>A0ABP9QTQ4</accession>